<proteinExistence type="predicted"/>
<evidence type="ECO:0000256" key="1">
    <source>
        <dbReference type="SAM" id="MobiDB-lite"/>
    </source>
</evidence>
<organism evidence="2 3">
    <name type="scientific">Ajellomyces capsulatus (strain H143)</name>
    <name type="common">Darling's disease fungus</name>
    <name type="synonym">Histoplasma capsulatum</name>
    <dbReference type="NCBI Taxonomy" id="544712"/>
    <lineage>
        <taxon>Eukaryota</taxon>
        <taxon>Fungi</taxon>
        <taxon>Dikarya</taxon>
        <taxon>Ascomycota</taxon>
        <taxon>Pezizomycotina</taxon>
        <taxon>Eurotiomycetes</taxon>
        <taxon>Eurotiomycetidae</taxon>
        <taxon>Onygenales</taxon>
        <taxon>Ajellomycetaceae</taxon>
        <taxon>Histoplasma</taxon>
    </lineage>
</organism>
<feature type="region of interest" description="Disordered" evidence="1">
    <location>
        <begin position="115"/>
        <end position="147"/>
    </location>
</feature>
<gene>
    <name evidence="2" type="ORF">HCDG_09514</name>
</gene>
<name>C6HTI3_AJECH</name>
<dbReference type="VEuPathDB" id="FungiDB:HCDG_09514"/>
<sequence length="147" mass="15745">MDEASKTANHHFCGQDNQMGSPGFDSASVDRLACLSSAMSLSPTICWAPPITVHPPTPMLQLTHTCCVARSYQEVDSDDEMSGVLFHLSESDDDGYQTDLTESSIWSAHSTHSSKASWRGQPHHQASASVLSTDSGTEGISSSDLLC</sequence>
<reference evidence="3" key="1">
    <citation type="submission" date="2009-05" db="EMBL/GenBank/DDBJ databases">
        <title>The genome sequence of Ajellomyces capsulatus strain H143.</title>
        <authorList>
            <person name="Champion M."/>
            <person name="Cuomo C.A."/>
            <person name="Ma L.-J."/>
            <person name="Henn M.R."/>
            <person name="Sil A."/>
            <person name="Goldman B."/>
            <person name="Young S.K."/>
            <person name="Kodira C.D."/>
            <person name="Zeng Q."/>
            <person name="Koehrsen M."/>
            <person name="Alvarado L."/>
            <person name="Berlin A.M."/>
            <person name="Borenstein D."/>
            <person name="Chen Z."/>
            <person name="Engels R."/>
            <person name="Freedman E."/>
            <person name="Gellesch M."/>
            <person name="Goldberg J."/>
            <person name="Griggs A."/>
            <person name="Gujja S."/>
            <person name="Heiman D.I."/>
            <person name="Hepburn T.A."/>
            <person name="Howarth C."/>
            <person name="Jen D."/>
            <person name="Larson L."/>
            <person name="Lewis B."/>
            <person name="Mehta T."/>
            <person name="Park D."/>
            <person name="Pearson M."/>
            <person name="Roberts A."/>
            <person name="Saif S."/>
            <person name="Shea T.D."/>
            <person name="Shenoy N."/>
            <person name="Sisk P."/>
            <person name="Stolte C."/>
            <person name="Sykes S."/>
            <person name="Walk T."/>
            <person name="White J."/>
            <person name="Yandava C."/>
            <person name="Klein B."/>
            <person name="McEwen J.G."/>
            <person name="Puccia R."/>
            <person name="Goldman G.H."/>
            <person name="Felipe M.S."/>
            <person name="Nino-Vega G."/>
            <person name="San-Blas G."/>
            <person name="Taylor J.W."/>
            <person name="Mendoza L."/>
            <person name="Galagan J.E."/>
            <person name="Nusbaum C."/>
            <person name="Birren B.W."/>
        </authorList>
    </citation>
    <scope>NUCLEOTIDE SEQUENCE [LARGE SCALE GENOMIC DNA]</scope>
    <source>
        <strain evidence="3">H143</strain>
    </source>
</reference>
<evidence type="ECO:0000313" key="2">
    <source>
        <dbReference type="EMBL" id="EER36374.1"/>
    </source>
</evidence>
<dbReference type="EMBL" id="GG692443">
    <property type="protein sequence ID" value="EER36374.1"/>
    <property type="molecule type" value="Genomic_DNA"/>
</dbReference>
<dbReference type="HOGENOM" id="CLU_1767543_0_0_1"/>
<dbReference type="OMA" id="SIWSAHS"/>
<dbReference type="AlphaFoldDB" id="C6HTI3"/>
<dbReference type="Proteomes" id="UP000002624">
    <property type="component" value="Unassembled WGS sequence"/>
</dbReference>
<evidence type="ECO:0000313" key="3">
    <source>
        <dbReference type="Proteomes" id="UP000002624"/>
    </source>
</evidence>
<accession>C6HTI3</accession>
<protein>
    <submittedName>
        <fullName evidence="2">Uncharacterized protein</fullName>
    </submittedName>
</protein>
<feature type="compositionally biased region" description="Polar residues" evidence="1">
    <location>
        <begin position="124"/>
        <end position="147"/>
    </location>
</feature>